<proteinExistence type="inferred from homology"/>
<organism evidence="4 5">
    <name type="scientific">Conexivisphaera calida</name>
    <dbReference type="NCBI Taxonomy" id="1874277"/>
    <lineage>
        <taxon>Archaea</taxon>
        <taxon>Nitrososphaerota</taxon>
        <taxon>Conexivisphaeria</taxon>
        <taxon>Conexivisphaerales</taxon>
        <taxon>Conexivisphaeraceae</taxon>
        <taxon>Conexivisphaera</taxon>
    </lineage>
</organism>
<feature type="domain" description="TsaA-like" evidence="3">
    <location>
        <begin position="1"/>
        <end position="126"/>
    </location>
</feature>
<dbReference type="RefSeq" id="WP_174448270.1">
    <property type="nucleotide sequence ID" value="NZ_AP018732.1"/>
</dbReference>
<comment type="similarity">
    <text evidence="2">Belongs to the tRNA methyltransferase O family.</text>
</comment>
<accession>A0A4P2VLI4</accession>
<dbReference type="Pfam" id="PF01980">
    <property type="entry name" value="TrmO_N"/>
    <property type="match status" value="1"/>
</dbReference>
<evidence type="ECO:0000313" key="4">
    <source>
        <dbReference type="EMBL" id="BBE41988.1"/>
    </source>
</evidence>
<dbReference type="PROSITE" id="PS51668">
    <property type="entry name" value="TSAA_2"/>
    <property type="match status" value="1"/>
</dbReference>
<dbReference type="PROSITE" id="PS01318">
    <property type="entry name" value="TSAA_1"/>
    <property type="match status" value="1"/>
</dbReference>
<evidence type="ECO:0000313" key="5">
    <source>
        <dbReference type="Proteomes" id="UP000509448"/>
    </source>
</evidence>
<dbReference type="EMBL" id="AP018732">
    <property type="protein sequence ID" value="BBE41988.1"/>
    <property type="molecule type" value="Genomic_DNA"/>
</dbReference>
<name>A0A4P2VLI4_9ARCH</name>
<keyword evidence="1" id="KW-0949">S-adenosyl-L-methionine</keyword>
<dbReference type="Proteomes" id="UP000509448">
    <property type="component" value="Chromosome"/>
</dbReference>
<evidence type="ECO:0000259" key="3">
    <source>
        <dbReference type="PROSITE" id="PS51668"/>
    </source>
</evidence>
<dbReference type="PANTHER" id="PTHR12818:SF0">
    <property type="entry name" value="TRNA (ADENINE(37)-N6)-METHYLTRANSFERASE"/>
    <property type="match status" value="1"/>
</dbReference>
<dbReference type="InterPro" id="IPR023370">
    <property type="entry name" value="TrmO-like_N"/>
</dbReference>
<dbReference type="InterPro" id="IPR023368">
    <property type="entry name" value="UPF0066_cons_site"/>
</dbReference>
<dbReference type="OrthoDB" id="40408at2157"/>
<gene>
    <name evidence="4" type="ORF">NAS2_0599</name>
</gene>
<dbReference type="InterPro" id="IPR040372">
    <property type="entry name" value="YaeB-like"/>
</dbReference>
<dbReference type="InterPro" id="IPR036414">
    <property type="entry name" value="YaeB_N_sf"/>
</dbReference>
<evidence type="ECO:0000256" key="1">
    <source>
        <dbReference type="ARBA" id="ARBA00022691"/>
    </source>
</evidence>
<dbReference type="KEGG" id="ccai:NAS2_0599"/>
<keyword evidence="5" id="KW-1185">Reference proteome</keyword>
<dbReference type="PANTHER" id="PTHR12818">
    <property type="entry name" value="TRNA (ADENINE(37)-N6)-METHYLTRANSFERASE"/>
    <property type="match status" value="1"/>
</dbReference>
<reference evidence="4 5" key="1">
    <citation type="journal article" date="2019" name="ISME J.">
        <title>Isolation and characterization of a thermophilic sulfur- and iron-reducing thaumarchaeote from a terrestrial acidic hot spring.</title>
        <authorList>
            <person name="Kato S."/>
            <person name="Itoh T."/>
            <person name="Yuki M."/>
            <person name="Nagamori M."/>
            <person name="Ohnishi M."/>
            <person name="Uematsu K."/>
            <person name="Suzuki K."/>
            <person name="Takashina T."/>
            <person name="Ohkuma M."/>
        </authorList>
    </citation>
    <scope>NUCLEOTIDE SEQUENCE [LARGE SCALE GENOMIC DNA]</scope>
    <source>
        <strain evidence="4 5">NAS-02</strain>
    </source>
</reference>
<dbReference type="Gene3D" id="2.40.30.70">
    <property type="entry name" value="YaeB-like"/>
    <property type="match status" value="1"/>
</dbReference>
<protein>
    <submittedName>
        <fullName evidence="4">COG1720: Uncharacterized conserved protein</fullName>
    </submittedName>
</protein>
<dbReference type="SUPFAM" id="SSF118196">
    <property type="entry name" value="YaeB-like"/>
    <property type="match status" value="1"/>
</dbReference>
<evidence type="ECO:0000256" key="2">
    <source>
        <dbReference type="ARBA" id="ARBA00033753"/>
    </source>
</evidence>
<sequence>MVAIGCVESAGAGPRWSRTSVVRVFEEYAGGLEDLDGYSHAFIIYQLHARKWSGSLRSQPRWAPRPLGVFATRSPDRPNPIGLSVVALESVDPSSGTLVVRGLDAAPGSPVLDVKPYDHWDSVSSPRVPRWWLERADEWPDWSPRP</sequence>
<dbReference type="AlphaFoldDB" id="A0A4P2VLI4"/>
<dbReference type="InterPro" id="IPR036413">
    <property type="entry name" value="YaeB-like_sf"/>
</dbReference>
<dbReference type="GeneID" id="55584415"/>
<dbReference type="CDD" id="cd09281">
    <property type="entry name" value="UPF0066"/>
    <property type="match status" value="1"/>
</dbReference>